<feature type="transmembrane region" description="Helical" evidence="1">
    <location>
        <begin position="44"/>
        <end position="62"/>
    </location>
</feature>
<feature type="transmembrane region" description="Helical" evidence="1">
    <location>
        <begin position="153"/>
        <end position="176"/>
    </location>
</feature>
<organism evidence="2 3">
    <name type="scientific">Marisediminitalea aggregata</name>
    <dbReference type="NCBI Taxonomy" id="634436"/>
    <lineage>
        <taxon>Bacteria</taxon>
        <taxon>Pseudomonadati</taxon>
        <taxon>Pseudomonadota</taxon>
        <taxon>Gammaproteobacteria</taxon>
        <taxon>Alteromonadales</taxon>
        <taxon>Alteromonadaceae</taxon>
        <taxon>Marisediminitalea</taxon>
    </lineage>
</organism>
<keyword evidence="1" id="KW-0472">Membrane</keyword>
<feature type="transmembrane region" description="Helical" evidence="1">
    <location>
        <begin position="188"/>
        <end position="211"/>
    </location>
</feature>
<dbReference type="STRING" id="634436.SAMN05216361_0310"/>
<name>A0A1M5EAA2_9ALTE</name>
<keyword evidence="1" id="KW-0812">Transmembrane</keyword>
<dbReference type="EMBL" id="FQWD01000001">
    <property type="protein sequence ID" value="SHF76022.1"/>
    <property type="molecule type" value="Genomic_DNA"/>
</dbReference>
<dbReference type="RefSeq" id="WP_073316844.1">
    <property type="nucleotide sequence ID" value="NZ_FQWD01000001.1"/>
</dbReference>
<proteinExistence type="predicted"/>
<protein>
    <submittedName>
        <fullName evidence="2">Uncharacterized protein</fullName>
    </submittedName>
</protein>
<feature type="transmembrane region" description="Helical" evidence="1">
    <location>
        <begin position="74"/>
        <end position="91"/>
    </location>
</feature>
<feature type="transmembrane region" description="Helical" evidence="1">
    <location>
        <begin position="217"/>
        <end position="240"/>
    </location>
</feature>
<dbReference type="AlphaFoldDB" id="A0A1M5EAA2"/>
<evidence type="ECO:0000313" key="2">
    <source>
        <dbReference type="EMBL" id="SHF76022.1"/>
    </source>
</evidence>
<reference evidence="3" key="1">
    <citation type="submission" date="2016-11" db="EMBL/GenBank/DDBJ databases">
        <authorList>
            <person name="Varghese N."/>
            <person name="Submissions S."/>
        </authorList>
    </citation>
    <scope>NUCLEOTIDE SEQUENCE [LARGE SCALE GENOMIC DNA]</scope>
    <source>
        <strain evidence="3">CGMCC 1.8995</strain>
    </source>
</reference>
<keyword evidence="1" id="KW-1133">Transmembrane helix</keyword>
<evidence type="ECO:0000256" key="1">
    <source>
        <dbReference type="SAM" id="Phobius"/>
    </source>
</evidence>
<evidence type="ECO:0000313" key="3">
    <source>
        <dbReference type="Proteomes" id="UP000184520"/>
    </source>
</evidence>
<accession>A0A1M5EAA2</accession>
<sequence>MTTLTNTTSNDVTTAKQTNKDNSAFAVLGDWLAQGARVYRNAPISLTLTSLVLMIIGGLVQGLPAPYGMFASKWLSAGLITLLWPLTWHVLQNGKFSLRSLKQYRGYRYLPALGVLMMLPFASQVVFGALAFGAPGVDLVLYQDMTNFSRIHVASVLMASAPLGLLMSFIPAYVLIKQASLKTATVEGIKLAFRAIKPLSLLMLLNMALMFSVPYTFVLSAILVGPLLFCVNVVAFNYLIGEDTQTKNNNNSAS</sequence>
<gene>
    <name evidence="2" type="ORF">SAMN05216361_0310</name>
</gene>
<feature type="transmembrane region" description="Helical" evidence="1">
    <location>
        <begin position="112"/>
        <end position="133"/>
    </location>
</feature>
<dbReference type="Proteomes" id="UP000184520">
    <property type="component" value="Unassembled WGS sequence"/>
</dbReference>
<dbReference type="OrthoDB" id="6328956at2"/>
<keyword evidence="3" id="KW-1185">Reference proteome</keyword>